<dbReference type="EMBL" id="JBHSOG010000049">
    <property type="protein sequence ID" value="MFC5770155.1"/>
    <property type="molecule type" value="Genomic_DNA"/>
</dbReference>
<evidence type="ECO:0000256" key="2">
    <source>
        <dbReference type="SAM" id="SignalP"/>
    </source>
</evidence>
<organism evidence="3 4">
    <name type="scientific">Thauera sinica</name>
    <dbReference type="NCBI Taxonomy" id="2665146"/>
    <lineage>
        <taxon>Bacteria</taxon>
        <taxon>Pseudomonadati</taxon>
        <taxon>Pseudomonadota</taxon>
        <taxon>Betaproteobacteria</taxon>
        <taxon>Rhodocyclales</taxon>
        <taxon>Zoogloeaceae</taxon>
        <taxon>Thauera</taxon>
    </lineage>
</organism>
<accession>A0ABW1ASL8</accession>
<comment type="caution">
    <text evidence="3">The sequence shown here is derived from an EMBL/GenBank/DDBJ whole genome shotgun (WGS) entry which is preliminary data.</text>
</comment>
<keyword evidence="2" id="KW-0732">Signal</keyword>
<evidence type="ECO:0000313" key="4">
    <source>
        <dbReference type="Proteomes" id="UP001595974"/>
    </source>
</evidence>
<protein>
    <submittedName>
        <fullName evidence="3">Uncharacterized protein</fullName>
    </submittedName>
</protein>
<evidence type="ECO:0000256" key="1">
    <source>
        <dbReference type="SAM" id="MobiDB-lite"/>
    </source>
</evidence>
<reference evidence="4" key="1">
    <citation type="journal article" date="2019" name="Int. J. Syst. Evol. Microbiol.">
        <title>The Global Catalogue of Microorganisms (GCM) 10K type strain sequencing project: providing services to taxonomists for standard genome sequencing and annotation.</title>
        <authorList>
            <consortium name="The Broad Institute Genomics Platform"/>
            <consortium name="The Broad Institute Genome Sequencing Center for Infectious Disease"/>
            <person name="Wu L."/>
            <person name="Ma J."/>
        </authorList>
    </citation>
    <scope>NUCLEOTIDE SEQUENCE [LARGE SCALE GENOMIC DNA]</scope>
    <source>
        <strain evidence="4">SHR3</strain>
    </source>
</reference>
<dbReference type="RefSeq" id="WP_096450263.1">
    <property type="nucleotide sequence ID" value="NZ_JBHSOG010000049.1"/>
</dbReference>
<feature type="signal peptide" evidence="2">
    <location>
        <begin position="1"/>
        <end position="24"/>
    </location>
</feature>
<proteinExistence type="predicted"/>
<gene>
    <name evidence="3" type="ORF">ACFPTN_12305</name>
</gene>
<evidence type="ECO:0000313" key="3">
    <source>
        <dbReference type="EMBL" id="MFC5770155.1"/>
    </source>
</evidence>
<dbReference type="Proteomes" id="UP001595974">
    <property type="component" value="Unassembled WGS sequence"/>
</dbReference>
<keyword evidence="4" id="KW-1185">Reference proteome</keyword>
<name>A0ABW1ASL8_9RHOO</name>
<sequence length="329" mass="37626">MASKKHLMAFAMFFVLPGARCAPAAPNAEGTPWNQRTWEQRFVQSDYEDAFTFKHGETFYRDPFVWAVTKEFAERFGMPRQWIDPALKGALAVAWRITTIGRPLCGLGGDPEACSPAFTCQMDIYVDNDAPIPWRFDDVERDFLWPGLSSLDYVPRRPPAPRRSRYDFEDGRLGSKGVPFHKTGWEYRNGDTEIGFFISYFDRAYEPGITLLGFRSACPSRSSNGAAALRFFTEEEQSRTQGWIEKFVHTVEFSDAFMRRITDIYRRERERHQKEHSACGQMTQRLLPGPKRYTGVRLIDLLGRPGMRASPLPEREADAGRRVGVTAAP</sequence>
<feature type="region of interest" description="Disordered" evidence="1">
    <location>
        <begin position="307"/>
        <end position="329"/>
    </location>
</feature>
<feature type="chain" id="PRO_5047421913" evidence="2">
    <location>
        <begin position="25"/>
        <end position="329"/>
    </location>
</feature>